<dbReference type="Pfam" id="PF00106">
    <property type="entry name" value="adh_short"/>
    <property type="match status" value="1"/>
</dbReference>
<comment type="similarity">
    <text evidence="4">Belongs to the short-chain dehydrogenases/reductases (SDR) family. 17-beta-HSD 3 subfamily.</text>
</comment>
<gene>
    <name evidence="5" type="primary">105314481</name>
</gene>
<dbReference type="SUPFAM" id="SSF51735">
    <property type="entry name" value="NAD(P)-binding Rossmann-fold domains"/>
    <property type="match status" value="1"/>
</dbReference>
<dbReference type="InterPro" id="IPR002347">
    <property type="entry name" value="SDR_fam"/>
</dbReference>
<accession>A0A1X7TS30</accession>
<dbReference type="EnsemblMetazoa" id="Aqu2.1.17653_001">
    <property type="protein sequence ID" value="Aqu2.1.17653_001"/>
    <property type="gene ID" value="Aqu2.1.17653"/>
</dbReference>
<evidence type="ECO:0000256" key="2">
    <source>
        <dbReference type="ARBA" id="ARBA00022857"/>
    </source>
</evidence>
<dbReference type="eggNOG" id="KOG1014">
    <property type="taxonomic scope" value="Eukaryota"/>
</dbReference>
<dbReference type="OrthoDB" id="5545019at2759"/>
<dbReference type="EnsemblMetazoa" id="XM_011408670.2">
    <property type="protein sequence ID" value="XP_011406972.2"/>
    <property type="gene ID" value="LOC105314481"/>
</dbReference>
<keyword evidence="3" id="KW-0496">Mitochondrion</keyword>
<protein>
    <submittedName>
        <fullName evidence="5">Uncharacterized protein</fullName>
    </submittedName>
</protein>
<reference evidence="6" key="1">
    <citation type="journal article" date="2010" name="Nature">
        <title>The Amphimedon queenslandica genome and the evolution of animal complexity.</title>
        <authorList>
            <person name="Srivastava M."/>
            <person name="Simakov O."/>
            <person name="Chapman J."/>
            <person name="Fahey B."/>
            <person name="Gauthier M.E."/>
            <person name="Mitros T."/>
            <person name="Richards G.S."/>
            <person name="Conaco C."/>
            <person name="Dacre M."/>
            <person name="Hellsten U."/>
            <person name="Larroux C."/>
            <person name="Putnam N.H."/>
            <person name="Stanke M."/>
            <person name="Adamska M."/>
            <person name="Darling A."/>
            <person name="Degnan S.M."/>
            <person name="Oakley T.H."/>
            <person name="Plachetzki D.C."/>
            <person name="Zhai Y."/>
            <person name="Adamski M."/>
            <person name="Calcino A."/>
            <person name="Cummins S.F."/>
            <person name="Goodstein D.M."/>
            <person name="Harris C."/>
            <person name="Jackson D.J."/>
            <person name="Leys S.P."/>
            <person name="Shu S."/>
            <person name="Woodcroft B.J."/>
            <person name="Vervoort M."/>
            <person name="Kosik K.S."/>
            <person name="Manning G."/>
            <person name="Degnan B.M."/>
            <person name="Rokhsar D.S."/>
        </authorList>
    </citation>
    <scope>NUCLEOTIDE SEQUENCE [LARGE SCALE GENOMIC DNA]</scope>
</reference>
<evidence type="ECO:0000256" key="3">
    <source>
        <dbReference type="ARBA" id="ARBA00023128"/>
    </source>
</evidence>
<evidence type="ECO:0000256" key="4">
    <source>
        <dbReference type="ARBA" id="ARBA00038261"/>
    </source>
</evidence>
<proteinExistence type="inferred from homology"/>
<comment type="subcellular location">
    <subcellularLocation>
        <location evidence="1">Mitochondrion</location>
    </subcellularLocation>
</comment>
<dbReference type="FunFam" id="3.40.50.720:FF:000137">
    <property type="entry name" value="Hydroxysteroid (17-beta) dehydrogenase 3"/>
    <property type="match status" value="1"/>
</dbReference>
<keyword evidence="6" id="KW-1185">Reference proteome</keyword>
<dbReference type="Proteomes" id="UP000007879">
    <property type="component" value="Unassembled WGS sequence"/>
</dbReference>
<dbReference type="CDD" id="cd05356">
    <property type="entry name" value="17beta-HSD1_like_SDR_c"/>
    <property type="match status" value="1"/>
</dbReference>
<name>A0A1X7TS30_AMPQE</name>
<organism evidence="5">
    <name type="scientific">Amphimedon queenslandica</name>
    <name type="common">Sponge</name>
    <dbReference type="NCBI Taxonomy" id="400682"/>
    <lineage>
        <taxon>Eukaryota</taxon>
        <taxon>Metazoa</taxon>
        <taxon>Porifera</taxon>
        <taxon>Demospongiae</taxon>
        <taxon>Heteroscleromorpha</taxon>
        <taxon>Haplosclerida</taxon>
        <taxon>Niphatidae</taxon>
        <taxon>Amphimedon</taxon>
    </lineage>
</organism>
<evidence type="ECO:0000256" key="1">
    <source>
        <dbReference type="ARBA" id="ARBA00004173"/>
    </source>
</evidence>
<dbReference type="AlphaFoldDB" id="A0A1X7TS30"/>
<evidence type="ECO:0000313" key="5">
    <source>
        <dbReference type="EnsemblMetazoa" id="Aqu2.1.17653_001"/>
    </source>
</evidence>
<dbReference type="PANTHER" id="PTHR44889:SF1">
    <property type="entry name" value="INACTIVE HYDROXYSTEROID DEHYDROGENASE-LIKE PROTEIN 1"/>
    <property type="match status" value="1"/>
</dbReference>
<reference evidence="5" key="2">
    <citation type="submission" date="2017-05" db="UniProtKB">
        <authorList>
            <consortium name="EnsemblMetazoa"/>
        </authorList>
    </citation>
    <scope>IDENTIFICATION</scope>
</reference>
<dbReference type="GO" id="GO:0005739">
    <property type="term" value="C:mitochondrion"/>
    <property type="evidence" value="ECO:0007669"/>
    <property type="project" value="UniProtKB-SubCell"/>
</dbReference>
<dbReference type="PANTHER" id="PTHR44889">
    <property type="entry name" value="INACTIVE HYDROXYSTEROID DEHYDROGENASE-LIKE PROTEIN 1"/>
    <property type="match status" value="1"/>
</dbReference>
<dbReference type="PRINTS" id="PR00081">
    <property type="entry name" value="GDHRDH"/>
</dbReference>
<dbReference type="InterPro" id="IPR052149">
    <property type="entry name" value="17-beta-HSD3-like"/>
</dbReference>
<evidence type="ECO:0000313" key="6">
    <source>
        <dbReference type="Proteomes" id="UP000007879"/>
    </source>
</evidence>
<dbReference type="KEGG" id="aqu:105314481"/>
<dbReference type="Gene3D" id="3.40.50.720">
    <property type="entry name" value="NAD(P)-binding Rossmann-like Domain"/>
    <property type="match status" value="1"/>
</dbReference>
<dbReference type="STRING" id="400682.A0A1X7TS30"/>
<sequence>MSHAHTKMSVDSVQFLVQNLFDPWTVRLVDWLFYAGVAVGVTKIAQGLYSFIPGVYTYFYPKLRPLSLTDKYGRWAVITGATSSLGTAFAKELAACGFDVVLISRSYDNLLDMASEIQSQYSVQAYGIHADFFLGQSVYNEIEKALLTDTLDIGVLVNVNPIKYDHPQYFSQVPNNRLWQLVNVNIASTTMMTHMILPTMLERGRGAIINVSSALGDAPPTPLLAAEAASMSFVTMLGRTLHDEYHHKGITVQTLTPLPLSKDNSFVSPSPEVYVRHALRTLDYRSNCCGYWIHAIINYVYQLVPARLWVWFMSQRNQKMRERQLTVGARERGGVTFSKNRSTVSFAITTTPDEVYTASEAGQRPELIRNYSRVAVMPSVAEQESNK</sequence>
<dbReference type="InterPro" id="IPR036291">
    <property type="entry name" value="NAD(P)-bd_dom_sf"/>
</dbReference>
<keyword evidence="2" id="KW-0521">NADP</keyword>
<dbReference type="InParanoid" id="A0A1X7TS30"/>